<proteinExistence type="predicted"/>
<evidence type="ECO:0000256" key="2">
    <source>
        <dbReference type="ARBA" id="ARBA00022771"/>
    </source>
</evidence>
<evidence type="ECO:0000256" key="5">
    <source>
        <dbReference type="ARBA" id="ARBA00023163"/>
    </source>
</evidence>
<feature type="region of interest" description="Disordered" evidence="8">
    <location>
        <begin position="499"/>
        <end position="524"/>
    </location>
</feature>
<dbReference type="CDD" id="cd12148">
    <property type="entry name" value="fungal_TF_MHR"/>
    <property type="match status" value="1"/>
</dbReference>
<keyword evidence="3" id="KW-0862">Zinc</keyword>
<dbReference type="SMART" id="SM00355">
    <property type="entry name" value="ZnF_C2H2"/>
    <property type="match status" value="2"/>
</dbReference>
<keyword evidence="2 7" id="KW-0863">Zinc-finger</keyword>
<dbReference type="Pfam" id="PF04082">
    <property type="entry name" value="Fungal_trans"/>
    <property type="match status" value="1"/>
</dbReference>
<evidence type="ECO:0000256" key="1">
    <source>
        <dbReference type="ARBA" id="ARBA00022723"/>
    </source>
</evidence>
<dbReference type="FunFam" id="3.30.160.60:FF:002343">
    <property type="entry name" value="Zinc finger protein 33A"/>
    <property type="match status" value="1"/>
</dbReference>
<evidence type="ECO:0000256" key="7">
    <source>
        <dbReference type="PROSITE-ProRule" id="PRU00042"/>
    </source>
</evidence>
<dbReference type="GO" id="GO:0008270">
    <property type="term" value="F:zinc ion binding"/>
    <property type="evidence" value="ECO:0007669"/>
    <property type="project" value="UniProtKB-KW"/>
</dbReference>
<dbReference type="InterPro" id="IPR013087">
    <property type="entry name" value="Znf_C2H2_type"/>
</dbReference>
<dbReference type="Proteomes" id="UP000184073">
    <property type="component" value="Unassembled WGS sequence"/>
</dbReference>
<dbReference type="Pfam" id="PF00096">
    <property type="entry name" value="zf-C2H2"/>
    <property type="match status" value="2"/>
</dbReference>
<keyword evidence="6" id="KW-0539">Nucleus</keyword>
<evidence type="ECO:0000259" key="9">
    <source>
        <dbReference type="PROSITE" id="PS50157"/>
    </source>
</evidence>
<keyword evidence="11" id="KW-1185">Reference proteome</keyword>
<dbReference type="RefSeq" id="XP_040673257.1">
    <property type="nucleotide sequence ID" value="XM_040808454.1"/>
</dbReference>
<sequence>MVSERRRGRRQRVCPWCSQSFTKDDHLMRHIRTHTREKPFVCGVCRKAFSRHDSLLRHSRNHTQPALDEPPIHNIHPGCTATTGARPLNYYPGRLLHGPPELGHQFEKSRGYATGSIGDLPPAGSNLYSPPIEPGDRLELCTGAVAGPGIPDIRTPPSSNTWNSREVNEPYGCAPGAPQIPDWFVNDDFDLDGFNLCILDSASSWLPHAYDDPVLGDADQVVSEPSGAPPKEELVKQHWFTFITPSTTGSVTPDVEPEGSQLNEEYRDSLTVKLHQAMPSSPLPSTDVMNLCIQMYFTKFNPVFPIVHAPTFRPSAKSSLLLLSICSVGSLFIGSPGATTHGERIFEMLNKAILSSWERYIARGGTEAIAMAQAAIIGQTFGLLSGRPKDLLVAESFHGTVIAWARRCGMFDVRSESIGSIRAEARLHSKTTWVSWIRKEEQKRLASALCIHDAEISALLLTAPFMRTPATGLPDISSDKLWEASTEEEWCSLIEGQVSTSMSKGPRTPHSSGPESQPTEPEIVRKSSGFSQYLELELISFNIMEDWKRNGPCLPDYNEKLVRFHSLYLQQPDSHAADTFFLHALWHSAYISLFVDIDRLENAVGKSGYGQAQLHRSYASEWASSVAGHRCALHGALILRHLELTKLGTEPPIHVPRVIFRAVLVWFCYCEFGQGQPSLLPAATDFPELLSIGIDCRKVLFEANNFRSLRSSAAECRTFRALIDMLDRIGHWGISRKLASLLRVIVPDKADSKIATSTA</sequence>
<dbReference type="Gene3D" id="3.30.160.60">
    <property type="entry name" value="Classic Zinc Finger"/>
    <property type="match status" value="2"/>
</dbReference>
<dbReference type="InterPro" id="IPR036236">
    <property type="entry name" value="Znf_C2H2_sf"/>
</dbReference>
<feature type="domain" description="C2H2-type" evidence="9">
    <location>
        <begin position="12"/>
        <end position="39"/>
    </location>
</feature>
<dbReference type="AlphaFoldDB" id="A0A1L9Q144"/>
<keyword evidence="1" id="KW-0479">Metal-binding</keyword>
<evidence type="ECO:0000256" key="6">
    <source>
        <dbReference type="ARBA" id="ARBA00023242"/>
    </source>
</evidence>
<dbReference type="SUPFAM" id="SSF57667">
    <property type="entry name" value="beta-beta-alpha zinc fingers"/>
    <property type="match status" value="1"/>
</dbReference>
<dbReference type="OrthoDB" id="10018191at2759"/>
<accession>A0A1L9Q144</accession>
<dbReference type="PROSITE" id="PS50157">
    <property type="entry name" value="ZINC_FINGER_C2H2_2"/>
    <property type="match status" value="2"/>
</dbReference>
<keyword evidence="5" id="KW-0804">Transcription</keyword>
<dbReference type="PANTHER" id="PTHR47660">
    <property type="entry name" value="TRANSCRIPTION FACTOR WITH C2H2 AND ZN(2)-CYS(6) DNA BINDING DOMAIN (EUROFUNG)-RELATED-RELATED"/>
    <property type="match status" value="1"/>
</dbReference>
<dbReference type="GO" id="GO:0006351">
    <property type="term" value="P:DNA-templated transcription"/>
    <property type="evidence" value="ECO:0007669"/>
    <property type="project" value="InterPro"/>
</dbReference>
<feature type="compositionally biased region" description="Polar residues" evidence="8">
    <location>
        <begin position="499"/>
        <end position="519"/>
    </location>
</feature>
<evidence type="ECO:0000256" key="3">
    <source>
        <dbReference type="ARBA" id="ARBA00022833"/>
    </source>
</evidence>
<evidence type="ECO:0000313" key="10">
    <source>
        <dbReference type="EMBL" id="OJJ07495.1"/>
    </source>
</evidence>
<evidence type="ECO:0000313" key="11">
    <source>
        <dbReference type="Proteomes" id="UP000184073"/>
    </source>
</evidence>
<keyword evidence="4" id="KW-0805">Transcription regulation</keyword>
<dbReference type="EMBL" id="KV878137">
    <property type="protein sequence ID" value="OJJ07495.1"/>
    <property type="molecule type" value="Genomic_DNA"/>
</dbReference>
<dbReference type="PANTHER" id="PTHR47660:SF2">
    <property type="entry name" value="TRANSCRIPTION FACTOR WITH C2H2 AND ZN(2)-CYS(6) DNA BINDING DOMAIN (EUROFUNG)"/>
    <property type="match status" value="1"/>
</dbReference>
<dbReference type="GO" id="GO:0003677">
    <property type="term" value="F:DNA binding"/>
    <property type="evidence" value="ECO:0007669"/>
    <property type="project" value="InterPro"/>
</dbReference>
<gene>
    <name evidence="10" type="ORF">ASPVEDRAFT_155335</name>
</gene>
<dbReference type="GeneID" id="63723965"/>
<feature type="domain" description="C2H2-type" evidence="9">
    <location>
        <begin position="40"/>
        <end position="63"/>
    </location>
</feature>
<evidence type="ECO:0000256" key="8">
    <source>
        <dbReference type="SAM" id="MobiDB-lite"/>
    </source>
</evidence>
<protein>
    <recommendedName>
        <fullName evidence="9">C2H2-type domain-containing protein</fullName>
    </recommendedName>
</protein>
<dbReference type="PROSITE" id="PS00028">
    <property type="entry name" value="ZINC_FINGER_C2H2_1"/>
    <property type="match status" value="2"/>
</dbReference>
<dbReference type="STRING" id="1036611.A0A1L9Q144"/>
<reference evidence="11" key="1">
    <citation type="journal article" date="2017" name="Genome Biol.">
        <title>Comparative genomics reveals high biological diversity and specific adaptations in the industrially and medically important fungal genus Aspergillus.</title>
        <authorList>
            <person name="de Vries R.P."/>
            <person name="Riley R."/>
            <person name="Wiebenga A."/>
            <person name="Aguilar-Osorio G."/>
            <person name="Amillis S."/>
            <person name="Uchima C.A."/>
            <person name="Anderluh G."/>
            <person name="Asadollahi M."/>
            <person name="Askin M."/>
            <person name="Barry K."/>
            <person name="Battaglia E."/>
            <person name="Bayram O."/>
            <person name="Benocci T."/>
            <person name="Braus-Stromeyer S.A."/>
            <person name="Caldana C."/>
            <person name="Canovas D."/>
            <person name="Cerqueira G.C."/>
            <person name="Chen F."/>
            <person name="Chen W."/>
            <person name="Choi C."/>
            <person name="Clum A."/>
            <person name="Dos Santos R.A."/>
            <person name="Damasio A.R."/>
            <person name="Diallinas G."/>
            <person name="Emri T."/>
            <person name="Fekete E."/>
            <person name="Flipphi M."/>
            <person name="Freyberg S."/>
            <person name="Gallo A."/>
            <person name="Gournas C."/>
            <person name="Habgood R."/>
            <person name="Hainaut M."/>
            <person name="Harispe M.L."/>
            <person name="Henrissat B."/>
            <person name="Hilden K.S."/>
            <person name="Hope R."/>
            <person name="Hossain A."/>
            <person name="Karabika E."/>
            <person name="Karaffa L."/>
            <person name="Karanyi Z."/>
            <person name="Krasevec N."/>
            <person name="Kuo A."/>
            <person name="Kusch H."/>
            <person name="LaButti K."/>
            <person name="Lagendijk E.L."/>
            <person name="Lapidus A."/>
            <person name="Levasseur A."/>
            <person name="Lindquist E."/>
            <person name="Lipzen A."/>
            <person name="Logrieco A.F."/>
            <person name="MacCabe A."/>
            <person name="Maekelae M.R."/>
            <person name="Malavazi I."/>
            <person name="Melin P."/>
            <person name="Meyer V."/>
            <person name="Mielnichuk N."/>
            <person name="Miskei M."/>
            <person name="Molnar A.P."/>
            <person name="Mule G."/>
            <person name="Ngan C.Y."/>
            <person name="Orejas M."/>
            <person name="Orosz E."/>
            <person name="Ouedraogo J.P."/>
            <person name="Overkamp K.M."/>
            <person name="Park H.-S."/>
            <person name="Perrone G."/>
            <person name="Piumi F."/>
            <person name="Punt P.J."/>
            <person name="Ram A.F."/>
            <person name="Ramon A."/>
            <person name="Rauscher S."/>
            <person name="Record E."/>
            <person name="Riano-Pachon D.M."/>
            <person name="Robert V."/>
            <person name="Roehrig J."/>
            <person name="Ruller R."/>
            <person name="Salamov A."/>
            <person name="Salih N.S."/>
            <person name="Samson R.A."/>
            <person name="Sandor E."/>
            <person name="Sanguinetti M."/>
            <person name="Schuetze T."/>
            <person name="Sepcic K."/>
            <person name="Shelest E."/>
            <person name="Sherlock G."/>
            <person name="Sophianopoulou V."/>
            <person name="Squina F.M."/>
            <person name="Sun H."/>
            <person name="Susca A."/>
            <person name="Todd R.B."/>
            <person name="Tsang A."/>
            <person name="Unkles S.E."/>
            <person name="van de Wiele N."/>
            <person name="van Rossen-Uffink D."/>
            <person name="Oliveira J.V."/>
            <person name="Vesth T.C."/>
            <person name="Visser J."/>
            <person name="Yu J.-H."/>
            <person name="Zhou M."/>
            <person name="Andersen M.R."/>
            <person name="Archer D.B."/>
            <person name="Baker S.E."/>
            <person name="Benoit I."/>
            <person name="Brakhage A.A."/>
            <person name="Braus G.H."/>
            <person name="Fischer R."/>
            <person name="Frisvad J.C."/>
            <person name="Goldman G.H."/>
            <person name="Houbraken J."/>
            <person name="Oakley B."/>
            <person name="Pocsi I."/>
            <person name="Scazzocchio C."/>
            <person name="Seiboth B."/>
            <person name="vanKuyk P.A."/>
            <person name="Wortman J."/>
            <person name="Dyer P.S."/>
            <person name="Grigoriev I.V."/>
        </authorList>
    </citation>
    <scope>NUCLEOTIDE SEQUENCE [LARGE SCALE GENOMIC DNA]</scope>
    <source>
        <strain evidence="11">CBS 583.65</strain>
    </source>
</reference>
<evidence type="ECO:0000256" key="4">
    <source>
        <dbReference type="ARBA" id="ARBA00023015"/>
    </source>
</evidence>
<name>A0A1L9Q144_ASPVE</name>
<dbReference type="InterPro" id="IPR007219">
    <property type="entry name" value="XnlR_reg_dom"/>
</dbReference>
<dbReference type="VEuPathDB" id="FungiDB:ASPVEDRAFT_155335"/>
<organism evidence="10 11">
    <name type="scientific">Aspergillus versicolor CBS 583.65</name>
    <dbReference type="NCBI Taxonomy" id="1036611"/>
    <lineage>
        <taxon>Eukaryota</taxon>
        <taxon>Fungi</taxon>
        <taxon>Dikarya</taxon>
        <taxon>Ascomycota</taxon>
        <taxon>Pezizomycotina</taxon>
        <taxon>Eurotiomycetes</taxon>
        <taxon>Eurotiomycetidae</taxon>
        <taxon>Eurotiales</taxon>
        <taxon>Aspergillaceae</taxon>
        <taxon>Aspergillus</taxon>
        <taxon>Aspergillus subgen. Nidulantes</taxon>
    </lineage>
</organism>